<gene>
    <name evidence="2" type="ORF">BECKFM1743B_GA0114221_101454</name>
</gene>
<evidence type="ECO:0000259" key="1">
    <source>
        <dbReference type="Pfam" id="PF00535"/>
    </source>
</evidence>
<dbReference type="Pfam" id="PF00535">
    <property type="entry name" value="Glycos_transf_2"/>
    <property type="match status" value="1"/>
</dbReference>
<sequence length="356" mass="38826">MLRTSILSTLVSAQVKNSAVESILIDTKCDASQFTHLIGQQPLVSIIIPCWNAEAFIGEAIESALAQTYPNVEVIVIDDGSTDGSLDVIRSYGERIRWVTGENRGGGAARNRGIELARGELVQFLDADDALSPNKLTLQVPVALESTAELVYCDYRTVDSQGNPIAGLQAPVTVSDDSVCFILANYGLATSCLLHWRETLQQIGGFRPALRCSQERDLHLRLACAGARFRHLKETLFTVRDVPGSVSSNFIDILDQHSDIAWTAWHLLSSAGSLTEARRVALAGFLARDARAYLKRGFKEKARSYFAQAREMHPGGGLDLAYGPRTRRLVSVTGPVLLENLLTFVRAIGSMRGANP</sequence>
<dbReference type="InterPro" id="IPR001173">
    <property type="entry name" value="Glyco_trans_2-like"/>
</dbReference>
<dbReference type="SUPFAM" id="SSF53448">
    <property type="entry name" value="Nucleotide-diphospho-sugar transferases"/>
    <property type="match status" value="1"/>
</dbReference>
<organism evidence="2">
    <name type="scientific">Candidatus Kentrum sp. FM</name>
    <dbReference type="NCBI Taxonomy" id="2126340"/>
    <lineage>
        <taxon>Bacteria</taxon>
        <taxon>Pseudomonadati</taxon>
        <taxon>Pseudomonadota</taxon>
        <taxon>Gammaproteobacteria</taxon>
        <taxon>Candidatus Kentrum</taxon>
    </lineage>
</organism>
<keyword evidence="2" id="KW-0808">Transferase</keyword>
<dbReference type="InterPro" id="IPR029044">
    <property type="entry name" value="Nucleotide-diphossugar_trans"/>
</dbReference>
<protein>
    <submittedName>
        <fullName evidence="2">Glycosyl transferase family 2</fullName>
    </submittedName>
</protein>
<dbReference type="EMBL" id="CAADFL010000145">
    <property type="protein sequence ID" value="VFK10573.1"/>
    <property type="molecule type" value="Genomic_DNA"/>
</dbReference>
<proteinExistence type="predicted"/>
<feature type="domain" description="Glycosyltransferase 2-like" evidence="1">
    <location>
        <begin position="45"/>
        <end position="165"/>
    </location>
</feature>
<dbReference type="AlphaFoldDB" id="A0A450W0L3"/>
<reference evidence="2" key="1">
    <citation type="submission" date="2019-02" db="EMBL/GenBank/DDBJ databases">
        <authorList>
            <person name="Gruber-Vodicka R. H."/>
            <person name="Seah K. B. B."/>
        </authorList>
    </citation>
    <scope>NUCLEOTIDE SEQUENCE</scope>
    <source>
        <strain evidence="2">BECK_BZ164</strain>
    </source>
</reference>
<dbReference type="GO" id="GO:0016758">
    <property type="term" value="F:hexosyltransferase activity"/>
    <property type="evidence" value="ECO:0007669"/>
    <property type="project" value="UniProtKB-ARBA"/>
</dbReference>
<accession>A0A450W0L3</accession>
<name>A0A450W0L3_9GAMM</name>
<dbReference type="PANTHER" id="PTHR22916">
    <property type="entry name" value="GLYCOSYLTRANSFERASE"/>
    <property type="match status" value="1"/>
</dbReference>
<evidence type="ECO:0000313" key="2">
    <source>
        <dbReference type="EMBL" id="VFK10573.1"/>
    </source>
</evidence>
<dbReference type="Gene3D" id="3.90.550.10">
    <property type="entry name" value="Spore Coat Polysaccharide Biosynthesis Protein SpsA, Chain A"/>
    <property type="match status" value="1"/>
</dbReference>
<dbReference type="PANTHER" id="PTHR22916:SF3">
    <property type="entry name" value="UDP-GLCNAC:BETAGAL BETA-1,3-N-ACETYLGLUCOSAMINYLTRANSFERASE-LIKE PROTEIN 1"/>
    <property type="match status" value="1"/>
</dbReference>